<dbReference type="GO" id="GO:0050211">
    <property type="term" value="F:procollagen galactosyltransferase activity"/>
    <property type="evidence" value="ECO:0007669"/>
    <property type="project" value="TreeGrafter"/>
</dbReference>
<comment type="similarity">
    <text evidence="1">Belongs to the glycosyltransferase 25 family.</text>
</comment>
<gene>
    <name evidence="6" type="ORF">BIW11_13618</name>
</gene>
<evidence type="ECO:0000256" key="2">
    <source>
        <dbReference type="ARBA" id="ARBA00022676"/>
    </source>
</evidence>
<organism evidence="6 7">
    <name type="scientific">Tropilaelaps mercedesae</name>
    <dbReference type="NCBI Taxonomy" id="418985"/>
    <lineage>
        <taxon>Eukaryota</taxon>
        <taxon>Metazoa</taxon>
        <taxon>Ecdysozoa</taxon>
        <taxon>Arthropoda</taxon>
        <taxon>Chelicerata</taxon>
        <taxon>Arachnida</taxon>
        <taxon>Acari</taxon>
        <taxon>Parasitiformes</taxon>
        <taxon>Mesostigmata</taxon>
        <taxon>Gamasina</taxon>
        <taxon>Dermanyssoidea</taxon>
        <taxon>Laelapidae</taxon>
        <taxon>Tropilaelaps</taxon>
    </lineage>
</organism>
<dbReference type="OrthoDB" id="47375at2759"/>
<evidence type="ECO:0000259" key="5">
    <source>
        <dbReference type="Pfam" id="PF01755"/>
    </source>
</evidence>
<evidence type="ECO:0000256" key="3">
    <source>
        <dbReference type="ARBA" id="ARBA00022679"/>
    </source>
</evidence>
<keyword evidence="3 6" id="KW-0808">Transferase</keyword>
<evidence type="ECO:0000313" key="6">
    <source>
        <dbReference type="EMBL" id="OQR67274.1"/>
    </source>
</evidence>
<protein>
    <submittedName>
        <fullName evidence="6">Glycosyltransferase 25 family member-like</fullName>
    </submittedName>
</protein>
<dbReference type="Pfam" id="PF01755">
    <property type="entry name" value="Glyco_transf_25"/>
    <property type="match status" value="1"/>
</dbReference>
<dbReference type="PANTHER" id="PTHR10730:SF53">
    <property type="entry name" value="GLYCOSYLTRANSFERASE 25 FAMILY MEMBER"/>
    <property type="match status" value="1"/>
</dbReference>
<feature type="chain" id="PRO_5012167224" evidence="4">
    <location>
        <begin position="21"/>
        <end position="555"/>
    </location>
</feature>
<sequence length="555" mass="63829">MSQLSGILTCLSSLLLLVRSATNVGALQGNPDVLVVILAANEEHLLSTFFGGFEQLSYPKENIGLWIRSDHNRDDTPHLLDIWLEKSARLYHSVSVDIQMIPQEYAENPTKHSWPISRYQTLIKHKEGALSYARQQNIPYVWFLDTDAFITNRDVLQDLMAENRTVIAPLLQSMSLYSNFWGEMDKKGYYLRSKNYMEIVERELIGTHPAALVHSAVLINLENAESAKLTFRREVVGPSESRSLPIDDIIVFARSAQKASIGQFVTNKKLHGWMLASTETVNMEQQELINLKVDITHKSAQLAESDVLRSLTRKPVKDSLGVNQVYLINLHRRRDRRERMKYCFSELGIRFKYMPAVDGKEISSERKESLGIRQLPEYRDPYKHRNLTLADRLPRPNYSRFRLMETLKAIHDNGQVEFVYLGRKKLANASEPYLSGTDKLVHVDYSYWTLSYYITKRGAQKLLDGEPLSKMVPVDEYIPIMFDRHPQSGWKNAFQPRTLRAASAHPLLVYPTHYTGEENYFSDTEESPLVEELIDQSNSDIRADVMRGDSLKEEL</sequence>
<dbReference type="Pfam" id="PF03452">
    <property type="entry name" value="Anp1"/>
    <property type="match status" value="1"/>
</dbReference>
<evidence type="ECO:0000313" key="7">
    <source>
        <dbReference type="Proteomes" id="UP000192247"/>
    </source>
</evidence>
<feature type="domain" description="Glycosyl transferase family 25" evidence="5">
    <location>
        <begin position="324"/>
        <end position="389"/>
    </location>
</feature>
<comment type="caution">
    <text evidence="6">The sequence shown here is derived from an EMBL/GenBank/DDBJ whole genome shotgun (WGS) entry which is preliminary data.</text>
</comment>
<name>A0A1V9X192_9ACAR</name>
<dbReference type="AlphaFoldDB" id="A0A1V9X192"/>
<proteinExistence type="inferred from homology"/>
<dbReference type="Proteomes" id="UP000192247">
    <property type="component" value="Unassembled WGS sequence"/>
</dbReference>
<dbReference type="STRING" id="418985.A0A1V9X192"/>
<dbReference type="SUPFAM" id="SSF53448">
    <property type="entry name" value="Nucleotide-diphospho-sugar transferases"/>
    <property type="match status" value="1"/>
</dbReference>
<feature type="signal peptide" evidence="4">
    <location>
        <begin position="1"/>
        <end position="20"/>
    </location>
</feature>
<reference evidence="6 7" key="1">
    <citation type="journal article" date="2017" name="Gigascience">
        <title>Draft genome of the honey bee ectoparasitic mite, Tropilaelaps mercedesae, is shaped by the parasitic life history.</title>
        <authorList>
            <person name="Dong X."/>
            <person name="Armstrong S.D."/>
            <person name="Xia D."/>
            <person name="Makepeace B.L."/>
            <person name="Darby A.C."/>
            <person name="Kadowaki T."/>
        </authorList>
    </citation>
    <scope>NUCLEOTIDE SEQUENCE [LARGE SCALE GENOMIC DNA]</scope>
    <source>
        <strain evidence="6">Wuxi-XJTLU</strain>
    </source>
</reference>
<keyword evidence="7" id="KW-1185">Reference proteome</keyword>
<dbReference type="InParanoid" id="A0A1V9X192"/>
<keyword evidence="4" id="KW-0732">Signal</keyword>
<evidence type="ECO:0000256" key="1">
    <source>
        <dbReference type="ARBA" id="ARBA00006721"/>
    </source>
</evidence>
<dbReference type="FunCoup" id="A0A1V9X192">
    <property type="interactions" value="271"/>
</dbReference>
<accession>A0A1V9X192</accession>
<dbReference type="EMBL" id="MNPL01029367">
    <property type="protein sequence ID" value="OQR67274.1"/>
    <property type="molecule type" value="Genomic_DNA"/>
</dbReference>
<keyword evidence="2" id="KW-0328">Glycosyltransferase</keyword>
<evidence type="ECO:0000256" key="4">
    <source>
        <dbReference type="SAM" id="SignalP"/>
    </source>
</evidence>
<dbReference type="InterPro" id="IPR002654">
    <property type="entry name" value="Glyco_trans_25"/>
</dbReference>
<dbReference type="PANTHER" id="PTHR10730">
    <property type="entry name" value="PROCOLLAGEN-LYSINE,2-OXOGLUTARATE 5-DIOXYGENASE/GLYCOSYLTRANSFERASE 25 FAMILY MEMBER"/>
    <property type="match status" value="1"/>
</dbReference>
<dbReference type="InterPro" id="IPR029044">
    <property type="entry name" value="Nucleotide-diphossugar_trans"/>
</dbReference>
<dbReference type="Gene3D" id="3.90.550.10">
    <property type="entry name" value="Spore Coat Polysaccharide Biosynthesis Protein SpsA, Chain A"/>
    <property type="match status" value="1"/>
</dbReference>
<dbReference type="InterPro" id="IPR050757">
    <property type="entry name" value="Collagen_mod_GT25"/>
</dbReference>